<dbReference type="SUPFAM" id="SSF53335">
    <property type="entry name" value="S-adenosyl-L-methionine-dependent methyltransferases"/>
    <property type="match status" value="1"/>
</dbReference>
<dbReference type="GeneID" id="119740855"/>
<feature type="domain" description="Methyltransferase type 11" evidence="1">
    <location>
        <begin position="37"/>
        <end position="132"/>
    </location>
</feature>
<dbReference type="EnsemblMetazoa" id="XM_038216306.1">
    <property type="protein sequence ID" value="XP_038072234.1"/>
    <property type="gene ID" value="LOC119740855"/>
</dbReference>
<keyword evidence="3" id="KW-1185">Reference proteome</keyword>
<protein>
    <recommendedName>
        <fullName evidence="1">Methyltransferase type 11 domain-containing protein</fullName>
    </recommendedName>
</protein>
<name>A0A914B8C2_PATMI</name>
<dbReference type="InterPro" id="IPR029063">
    <property type="entry name" value="SAM-dependent_MTases_sf"/>
</dbReference>
<organism evidence="2 3">
    <name type="scientific">Patiria miniata</name>
    <name type="common">Bat star</name>
    <name type="synonym">Asterina miniata</name>
    <dbReference type="NCBI Taxonomy" id="46514"/>
    <lineage>
        <taxon>Eukaryota</taxon>
        <taxon>Metazoa</taxon>
        <taxon>Echinodermata</taxon>
        <taxon>Eleutherozoa</taxon>
        <taxon>Asterozoa</taxon>
        <taxon>Asteroidea</taxon>
        <taxon>Valvatacea</taxon>
        <taxon>Valvatida</taxon>
        <taxon>Asterinidae</taxon>
        <taxon>Patiria</taxon>
    </lineage>
</organism>
<dbReference type="PANTHER" id="PTHR43861:SF1">
    <property type="entry name" value="TRANS-ACONITATE 2-METHYLTRANSFERASE"/>
    <property type="match status" value="1"/>
</dbReference>
<dbReference type="Proteomes" id="UP000887568">
    <property type="component" value="Unplaced"/>
</dbReference>
<dbReference type="PANTHER" id="PTHR43861">
    <property type="entry name" value="TRANS-ACONITATE 2-METHYLTRANSFERASE-RELATED"/>
    <property type="match status" value="1"/>
</dbReference>
<proteinExistence type="predicted"/>
<dbReference type="AlphaFoldDB" id="A0A914B8C2"/>
<dbReference type="Pfam" id="PF08241">
    <property type="entry name" value="Methyltransf_11"/>
    <property type="match status" value="1"/>
</dbReference>
<dbReference type="OMA" id="HEMIEYA"/>
<dbReference type="CDD" id="cd02440">
    <property type="entry name" value="AdoMet_MTases"/>
    <property type="match status" value="1"/>
</dbReference>
<dbReference type="OrthoDB" id="8300214at2759"/>
<reference evidence="2" key="1">
    <citation type="submission" date="2022-11" db="UniProtKB">
        <authorList>
            <consortium name="EnsemblMetazoa"/>
        </authorList>
    </citation>
    <scope>IDENTIFICATION</scope>
</reference>
<accession>A0A914B8C2</accession>
<evidence type="ECO:0000313" key="3">
    <source>
        <dbReference type="Proteomes" id="UP000887568"/>
    </source>
</evidence>
<dbReference type="GO" id="GO:0008757">
    <property type="term" value="F:S-adenosylmethionine-dependent methyltransferase activity"/>
    <property type="evidence" value="ECO:0007669"/>
    <property type="project" value="InterPro"/>
</dbReference>
<dbReference type="RefSeq" id="XP_038072234.1">
    <property type="nucleotide sequence ID" value="XM_038216306.1"/>
</dbReference>
<sequence>MNFSAIKDYKGDGRYYVHAVIVRNLDKLTFRPEDDIIDVGCGTGEETKALARKVNSATGIDTSDEMLAVAHANNSAPNITYNWGDARTIGDNPDYLGRFDKAVSFFVLHWFPDHAKALRSILACLKPGGEVLLIVSKPTTFAKEALAFLSSHAKWGEYMQAYNSPYYFWNQSVAEMEQLFESCGWTNPRSEIQYFLPETELRTKIFLKTVWAASTQIPESDQEAYLEDLWQWALSRYPDETRPGYVFFPIQLLVTHASKPL</sequence>
<dbReference type="InterPro" id="IPR013216">
    <property type="entry name" value="Methyltransf_11"/>
</dbReference>
<evidence type="ECO:0000313" key="2">
    <source>
        <dbReference type="EnsemblMetazoa" id="XP_038072234.1"/>
    </source>
</evidence>
<dbReference type="Gene3D" id="3.40.50.150">
    <property type="entry name" value="Vaccinia Virus protein VP39"/>
    <property type="match status" value="1"/>
</dbReference>
<evidence type="ECO:0000259" key="1">
    <source>
        <dbReference type="Pfam" id="PF08241"/>
    </source>
</evidence>